<feature type="transmembrane region" description="Helical" evidence="9">
    <location>
        <begin position="279"/>
        <end position="301"/>
    </location>
</feature>
<keyword evidence="9" id="KW-1133">Transmembrane helix</keyword>
<comment type="caution">
    <text evidence="12">The sequence shown here is derived from an EMBL/GenBank/DDBJ whole genome shotgun (WGS) entry which is preliminary data.</text>
</comment>
<keyword evidence="9" id="KW-0812">Transmembrane</keyword>
<dbReference type="Pfam" id="PF16491">
    <property type="entry name" value="Peptidase_M48_N"/>
    <property type="match status" value="1"/>
</dbReference>
<dbReference type="FunFam" id="3.30.2010.10:FF:000010">
    <property type="entry name" value="M48 family peptidase"/>
    <property type="match status" value="1"/>
</dbReference>
<feature type="transmembrane region" description="Helical" evidence="9">
    <location>
        <begin position="138"/>
        <end position="156"/>
    </location>
</feature>
<comment type="similarity">
    <text evidence="8">Belongs to the peptidase M48 family.</text>
</comment>
<evidence type="ECO:0000256" key="9">
    <source>
        <dbReference type="SAM" id="Phobius"/>
    </source>
</evidence>
<sequence length="395" mass="45625">MTLITILCFYTFLMIYISYHQINFIKKEKVKQAVILDKNDYENAANIAIENEKYKIFSNIYNLIINIAWLSFGFLYLKEIFIKENSTLENTLFLLSFLFILSILNLPLSYYESFVKDKKHGFSNMTLTLFIKDSIKSLILMLVFGFLIIYSLVFCFEFFGAYWWVVAFVLSFAIILIINLIYPTFIAPIFNKMTKLEDENLLAKISNLMQKCGFSANGVYIIDASKRDKRLNAYFGGLFKSKRVVLFDTLLKALKENELLAVLGHELGHFVHKDIVKMLILNAIMLFALFFIFAHLPSFFYTQSHLDGVNAGVFALLLVFGNVFVFFILPLINKMSQKNEFNADLHGAKLSSKEDMKNALIALAKENKAFVKTSKIYAFFHLSHPCIFDRIKALQ</sequence>
<protein>
    <submittedName>
        <fullName evidence="12">M48 family metallopeptidase</fullName>
    </submittedName>
</protein>
<dbReference type="Gene3D" id="3.30.2010.10">
    <property type="entry name" value="Metalloproteases ('zincins'), catalytic domain"/>
    <property type="match status" value="1"/>
</dbReference>
<evidence type="ECO:0000256" key="1">
    <source>
        <dbReference type="ARBA" id="ARBA00022670"/>
    </source>
</evidence>
<feature type="transmembrane region" description="Helical" evidence="9">
    <location>
        <begin position="6"/>
        <end position="25"/>
    </location>
</feature>
<feature type="active site" description="Proton donor" evidence="6">
    <location>
        <position position="344"/>
    </location>
</feature>
<name>A0A825SLY5_CAMLA</name>
<dbReference type="GO" id="GO:0071586">
    <property type="term" value="P:CAAX-box protein processing"/>
    <property type="evidence" value="ECO:0007669"/>
    <property type="project" value="InterPro"/>
</dbReference>
<dbReference type="Pfam" id="PF01435">
    <property type="entry name" value="Peptidase_M48"/>
    <property type="match status" value="1"/>
</dbReference>
<evidence type="ECO:0000256" key="8">
    <source>
        <dbReference type="RuleBase" id="RU003983"/>
    </source>
</evidence>
<accession>A0A825SLY5</accession>
<keyword evidence="4 7" id="KW-0862">Zinc</keyword>
<evidence type="ECO:0000313" key="12">
    <source>
        <dbReference type="EMBL" id="EAK0451445.1"/>
    </source>
</evidence>
<feature type="domain" description="Peptidase M48" evidence="10">
    <location>
        <begin position="197"/>
        <end position="395"/>
    </location>
</feature>
<feature type="transmembrane region" description="Helical" evidence="9">
    <location>
        <begin position="60"/>
        <end position="77"/>
    </location>
</feature>
<organism evidence="12 13">
    <name type="scientific">Campylobacter lari</name>
    <dbReference type="NCBI Taxonomy" id="201"/>
    <lineage>
        <taxon>Bacteria</taxon>
        <taxon>Pseudomonadati</taxon>
        <taxon>Campylobacterota</taxon>
        <taxon>Epsilonproteobacteria</taxon>
        <taxon>Campylobacterales</taxon>
        <taxon>Campylobacteraceae</taxon>
        <taxon>Campylobacter</taxon>
    </lineage>
</organism>
<dbReference type="RefSeq" id="WP_393921029.1">
    <property type="nucleotide sequence ID" value="NZ_CBCUZC010000018.1"/>
</dbReference>
<dbReference type="EMBL" id="AACCWZ010000007">
    <property type="protein sequence ID" value="EAK0451445.1"/>
    <property type="molecule type" value="Genomic_DNA"/>
</dbReference>
<gene>
    <name evidence="12" type="ORF">YZ36_05565</name>
</gene>
<feature type="binding site" evidence="7">
    <location>
        <position position="269"/>
    </location>
    <ligand>
        <name>Zn(2+)</name>
        <dbReference type="ChEBI" id="CHEBI:29105"/>
        <note>catalytic</note>
    </ligand>
</feature>
<feature type="binding site" evidence="7">
    <location>
        <position position="340"/>
    </location>
    <ligand>
        <name>Zn(2+)</name>
        <dbReference type="ChEBI" id="CHEBI:29105"/>
        <note>catalytic</note>
    </ligand>
</feature>
<dbReference type="InterPro" id="IPR027057">
    <property type="entry name" value="CAXX_Prtase_1"/>
</dbReference>
<keyword evidence="2 7" id="KW-0479">Metal-binding</keyword>
<keyword evidence="3 8" id="KW-0378">Hydrolase</keyword>
<feature type="domain" description="CAAX prenyl protease 1 N-terminal" evidence="11">
    <location>
        <begin position="33"/>
        <end position="192"/>
    </location>
</feature>
<evidence type="ECO:0000313" key="13">
    <source>
        <dbReference type="Proteomes" id="UP000405656"/>
    </source>
</evidence>
<dbReference type="InterPro" id="IPR032456">
    <property type="entry name" value="Peptidase_M48_N"/>
</dbReference>
<feature type="active site" evidence="6">
    <location>
        <position position="266"/>
    </location>
</feature>
<evidence type="ECO:0000256" key="6">
    <source>
        <dbReference type="PIRSR" id="PIRSR627057-1"/>
    </source>
</evidence>
<feature type="transmembrane region" description="Helical" evidence="9">
    <location>
        <begin position="162"/>
        <end position="185"/>
    </location>
</feature>
<evidence type="ECO:0000259" key="11">
    <source>
        <dbReference type="Pfam" id="PF16491"/>
    </source>
</evidence>
<dbReference type="CDD" id="cd07343">
    <property type="entry name" value="M48A_Zmpste24p_like"/>
    <property type="match status" value="1"/>
</dbReference>
<comment type="cofactor">
    <cofactor evidence="7 8">
        <name>Zn(2+)</name>
        <dbReference type="ChEBI" id="CHEBI:29105"/>
    </cofactor>
    <text evidence="7 8">Binds 1 zinc ion per subunit.</text>
</comment>
<keyword evidence="1 8" id="KW-0645">Protease</keyword>
<feature type="transmembrane region" description="Helical" evidence="9">
    <location>
        <begin position="92"/>
        <end position="111"/>
    </location>
</feature>
<reference evidence="12 13" key="1">
    <citation type="submission" date="2018-05" db="EMBL/GenBank/DDBJ databases">
        <authorList>
            <consortium name="PulseNet: The National Subtyping Network for Foodborne Disease Surveillance"/>
            <person name="Tarr C.L."/>
            <person name="Trees E."/>
            <person name="Katz L.S."/>
            <person name="Carleton-Romer H.A."/>
            <person name="Stroika S."/>
            <person name="Kucerova Z."/>
            <person name="Roache K.F."/>
            <person name="Sabol A.L."/>
            <person name="Besser J."/>
            <person name="Gerner-Smidt P."/>
        </authorList>
    </citation>
    <scope>NUCLEOTIDE SEQUENCE [LARGE SCALE GENOMIC DNA]</scope>
    <source>
        <strain evidence="12 13">20110455</strain>
    </source>
</reference>
<dbReference type="GO" id="GO:0046872">
    <property type="term" value="F:metal ion binding"/>
    <property type="evidence" value="ECO:0007669"/>
    <property type="project" value="UniProtKB-KW"/>
</dbReference>
<evidence type="ECO:0000256" key="2">
    <source>
        <dbReference type="ARBA" id="ARBA00022723"/>
    </source>
</evidence>
<dbReference type="Proteomes" id="UP000405656">
    <property type="component" value="Unassembled WGS sequence"/>
</dbReference>
<evidence type="ECO:0000256" key="3">
    <source>
        <dbReference type="ARBA" id="ARBA00022801"/>
    </source>
</evidence>
<evidence type="ECO:0000256" key="5">
    <source>
        <dbReference type="ARBA" id="ARBA00023049"/>
    </source>
</evidence>
<dbReference type="InterPro" id="IPR001915">
    <property type="entry name" value="Peptidase_M48"/>
</dbReference>
<dbReference type="AlphaFoldDB" id="A0A825SLY5"/>
<feature type="binding site" evidence="7">
    <location>
        <position position="265"/>
    </location>
    <ligand>
        <name>Zn(2+)</name>
        <dbReference type="ChEBI" id="CHEBI:29105"/>
        <note>catalytic</note>
    </ligand>
</feature>
<keyword evidence="9" id="KW-0472">Membrane</keyword>
<evidence type="ECO:0000256" key="4">
    <source>
        <dbReference type="ARBA" id="ARBA00022833"/>
    </source>
</evidence>
<dbReference type="GO" id="GO:0004222">
    <property type="term" value="F:metalloendopeptidase activity"/>
    <property type="evidence" value="ECO:0007669"/>
    <property type="project" value="InterPro"/>
</dbReference>
<keyword evidence="5 8" id="KW-0482">Metalloprotease</keyword>
<feature type="transmembrane region" description="Helical" evidence="9">
    <location>
        <begin position="313"/>
        <end position="332"/>
    </location>
</feature>
<evidence type="ECO:0000259" key="10">
    <source>
        <dbReference type="Pfam" id="PF01435"/>
    </source>
</evidence>
<dbReference type="PANTHER" id="PTHR10120">
    <property type="entry name" value="CAAX PRENYL PROTEASE 1"/>
    <property type="match status" value="1"/>
</dbReference>
<proteinExistence type="inferred from homology"/>
<evidence type="ECO:0000256" key="7">
    <source>
        <dbReference type="PIRSR" id="PIRSR627057-2"/>
    </source>
</evidence>